<dbReference type="EMBL" id="UINC01072059">
    <property type="protein sequence ID" value="SVC07430.1"/>
    <property type="molecule type" value="Genomic_DNA"/>
</dbReference>
<evidence type="ECO:0000313" key="2">
    <source>
        <dbReference type="EMBL" id="SVC07430.1"/>
    </source>
</evidence>
<dbReference type="GO" id="GO:0071949">
    <property type="term" value="F:FAD binding"/>
    <property type="evidence" value="ECO:0007669"/>
    <property type="project" value="InterPro"/>
</dbReference>
<gene>
    <name evidence="2" type="ORF">METZ01_LOCUS260284</name>
</gene>
<dbReference type="InterPro" id="IPR036318">
    <property type="entry name" value="FAD-bd_PCMH-like_sf"/>
</dbReference>
<dbReference type="InterPro" id="IPR016166">
    <property type="entry name" value="FAD-bd_PCMH"/>
</dbReference>
<name>A0A382J5W5_9ZZZZ</name>
<dbReference type="PANTHER" id="PTHR11748:SF119">
    <property type="entry name" value="D-2-HYDROXYGLUTARATE DEHYDROGENASE"/>
    <property type="match status" value="1"/>
</dbReference>
<dbReference type="InterPro" id="IPR016169">
    <property type="entry name" value="FAD-bd_PCMH_sub2"/>
</dbReference>
<dbReference type="PROSITE" id="PS51387">
    <property type="entry name" value="FAD_PCMH"/>
    <property type="match status" value="1"/>
</dbReference>
<accession>A0A382J5W5</accession>
<dbReference type="Gene3D" id="3.30.465.10">
    <property type="match status" value="1"/>
</dbReference>
<dbReference type="InterPro" id="IPR006094">
    <property type="entry name" value="Oxid_FAD_bind_N"/>
</dbReference>
<dbReference type="GO" id="GO:0008720">
    <property type="term" value="F:D-lactate dehydrogenase (NAD+) activity"/>
    <property type="evidence" value="ECO:0007669"/>
    <property type="project" value="TreeGrafter"/>
</dbReference>
<dbReference type="SUPFAM" id="SSF56176">
    <property type="entry name" value="FAD-binding/transporter-associated domain-like"/>
    <property type="match status" value="1"/>
</dbReference>
<sequence length="307" mass="33480">MESWQVALEEQIDGDVLFDSISKILYSTDASMYQIDPMGVVYPMHAKDVSRTIRIAYEHGVPITPRGGGTSLAGQSVGKSVHIDTSRHMNALLEVNEEEHWARVQPGVVLDELNALLKPSGLMFAPDVSPSNRASVGGMIGNNSCGAHSVIYGKTIDHVIELNVVLSDGTQTVFRPVVDGEYADKVNAGGVEGKIYQEVRRIADENRDEIEKRYPKILRRVGGYNLDEFVNDGPFNLCKMAVGSEGTLVGITEAKVNLVPLPTMTGLDVIHFYDLIEAMDATIEILKTEPAAVELVDKAILDLAKES</sequence>
<feature type="non-terminal residue" evidence="2">
    <location>
        <position position="307"/>
    </location>
</feature>
<evidence type="ECO:0000259" key="1">
    <source>
        <dbReference type="PROSITE" id="PS51387"/>
    </source>
</evidence>
<feature type="domain" description="FAD-binding PCMH-type" evidence="1">
    <location>
        <begin position="33"/>
        <end position="261"/>
    </location>
</feature>
<protein>
    <recommendedName>
        <fullName evidence="1">FAD-binding PCMH-type domain-containing protein</fullName>
    </recommendedName>
</protein>
<dbReference type="PANTHER" id="PTHR11748">
    <property type="entry name" value="D-LACTATE DEHYDROGENASE"/>
    <property type="match status" value="1"/>
</dbReference>
<proteinExistence type="predicted"/>
<dbReference type="GO" id="GO:0004458">
    <property type="term" value="F:D-lactate dehydrogenase (cytochrome) activity"/>
    <property type="evidence" value="ECO:0007669"/>
    <property type="project" value="TreeGrafter"/>
</dbReference>
<reference evidence="2" key="1">
    <citation type="submission" date="2018-05" db="EMBL/GenBank/DDBJ databases">
        <authorList>
            <person name="Lanie J.A."/>
            <person name="Ng W.-L."/>
            <person name="Kazmierczak K.M."/>
            <person name="Andrzejewski T.M."/>
            <person name="Davidsen T.M."/>
            <person name="Wayne K.J."/>
            <person name="Tettelin H."/>
            <person name="Glass J.I."/>
            <person name="Rusch D."/>
            <person name="Podicherti R."/>
            <person name="Tsui H.-C.T."/>
            <person name="Winkler M.E."/>
        </authorList>
    </citation>
    <scope>NUCLEOTIDE SEQUENCE</scope>
</reference>
<dbReference type="Pfam" id="PF01565">
    <property type="entry name" value="FAD_binding_4"/>
    <property type="match status" value="1"/>
</dbReference>
<dbReference type="AlphaFoldDB" id="A0A382J5W5"/>
<organism evidence="2">
    <name type="scientific">marine metagenome</name>
    <dbReference type="NCBI Taxonomy" id="408172"/>
    <lineage>
        <taxon>unclassified sequences</taxon>
        <taxon>metagenomes</taxon>
        <taxon>ecological metagenomes</taxon>
    </lineage>
</organism>
<dbReference type="GO" id="GO:1903457">
    <property type="term" value="P:lactate catabolic process"/>
    <property type="evidence" value="ECO:0007669"/>
    <property type="project" value="TreeGrafter"/>
</dbReference>